<feature type="compositionally biased region" description="Low complexity" evidence="1">
    <location>
        <begin position="1"/>
        <end position="25"/>
    </location>
</feature>
<feature type="non-terminal residue" evidence="2">
    <location>
        <position position="1"/>
    </location>
</feature>
<evidence type="ECO:0000313" key="3">
    <source>
        <dbReference type="Proteomes" id="UP000430232"/>
    </source>
</evidence>
<accession>A0A6H9SKF9</accession>
<proteinExistence type="predicted"/>
<feature type="region of interest" description="Disordered" evidence="1">
    <location>
        <begin position="1"/>
        <end position="57"/>
    </location>
</feature>
<sequence>AQPTDPAAQPADKPAPGPEAASRAAQRARDAAAPDTETPAGGASLAAAHARAADAGH</sequence>
<organism evidence="2 3">
    <name type="scientific">Burkholderia latens</name>
    <dbReference type="NCBI Taxonomy" id="488446"/>
    <lineage>
        <taxon>Bacteria</taxon>
        <taxon>Pseudomonadati</taxon>
        <taxon>Pseudomonadota</taxon>
        <taxon>Betaproteobacteria</taxon>
        <taxon>Burkholderiales</taxon>
        <taxon>Burkholderiaceae</taxon>
        <taxon>Burkholderia</taxon>
        <taxon>Burkholderia cepacia complex</taxon>
    </lineage>
</organism>
<dbReference type="EC" id="3.1.26.3" evidence="2"/>
<dbReference type="Proteomes" id="UP000430232">
    <property type="component" value="Unassembled WGS sequence"/>
</dbReference>
<feature type="compositionally biased region" description="Low complexity" evidence="1">
    <location>
        <begin position="40"/>
        <end position="50"/>
    </location>
</feature>
<keyword evidence="3" id="KW-1185">Reference proteome</keyword>
<keyword evidence="2" id="KW-0378">Hydrolase</keyword>
<reference evidence="2 3" key="1">
    <citation type="submission" date="2019-09" db="EMBL/GenBank/DDBJ databases">
        <title>Draft genome sequences of 48 bacterial type strains from the CCUG.</title>
        <authorList>
            <person name="Tunovic T."/>
            <person name="Pineiro-Iglesias B."/>
            <person name="Unosson C."/>
            <person name="Inganas E."/>
            <person name="Ohlen M."/>
            <person name="Cardew S."/>
            <person name="Jensie-Markopoulos S."/>
            <person name="Salva-Serra F."/>
            <person name="Jaen-Luchoro D."/>
            <person name="Karlsson R."/>
            <person name="Svensson-Stadler L."/>
            <person name="Chun J."/>
            <person name="Moore E."/>
        </authorList>
    </citation>
    <scope>NUCLEOTIDE SEQUENCE [LARGE SCALE GENOMIC DNA]</scope>
    <source>
        <strain evidence="2 3">CCUG 54555</strain>
    </source>
</reference>
<evidence type="ECO:0000313" key="2">
    <source>
        <dbReference type="EMBL" id="KAB0635962.1"/>
    </source>
</evidence>
<dbReference type="GO" id="GO:0004525">
    <property type="term" value="F:ribonuclease III activity"/>
    <property type="evidence" value="ECO:0007669"/>
    <property type="project" value="UniProtKB-EC"/>
</dbReference>
<dbReference type="EMBL" id="VZOJ01000077">
    <property type="protein sequence ID" value="KAB0635962.1"/>
    <property type="molecule type" value="Genomic_DNA"/>
</dbReference>
<comment type="caution">
    <text evidence="2">The sequence shown here is derived from an EMBL/GenBank/DDBJ whole genome shotgun (WGS) entry which is preliminary data.</text>
</comment>
<gene>
    <name evidence="2" type="ORF">F7R21_23370</name>
</gene>
<protein>
    <submittedName>
        <fullName evidence="2">Ribonuclease III</fullName>
        <ecNumber evidence="2">3.1.26.3</ecNumber>
    </submittedName>
</protein>
<dbReference type="AlphaFoldDB" id="A0A6H9SKF9"/>
<evidence type="ECO:0000256" key="1">
    <source>
        <dbReference type="SAM" id="MobiDB-lite"/>
    </source>
</evidence>
<name>A0A6H9SKF9_9BURK</name>